<keyword evidence="6" id="KW-0479">Metal-binding</keyword>
<dbReference type="CDD" id="cd00051">
    <property type="entry name" value="EFh"/>
    <property type="match status" value="1"/>
</dbReference>
<keyword evidence="11 17" id="KW-0067">ATP-binding</keyword>
<evidence type="ECO:0000256" key="7">
    <source>
        <dbReference type="ARBA" id="ARBA00022737"/>
    </source>
</evidence>
<dbReference type="PROSITE" id="PS00107">
    <property type="entry name" value="PROTEIN_KINASE_ATP"/>
    <property type="match status" value="1"/>
</dbReference>
<dbReference type="SMART" id="SM00220">
    <property type="entry name" value="S_TKc"/>
    <property type="match status" value="1"/>
</dbReference>
<evidence type="ECO:0000259" key="18">
    <source>
        <dbReference type="PROSITE" id="PS50011"/>
    </source>
</evidence>
<dbReference type="Gene3D" id="3.30.200.20">
    <property type="entry name" value="Phosphorylase Kinase, domain 1"/>
    <property type="match status" value="1"/>
</dbReference>
<dbReference type="PANTHER" id="PTHR24349">
    <property type="entry name" value="SERINE/THREONINE-PROTEIN KINASE"/>
    <property type="match status" value="1"/>
</dbReference>
<dbReference type="STRING" id="29655.A0A0K9PW60"/>
<evidence type="ECO:0000256" key="4">
    <source>
        <dbReference type="ARBA" id="ARBA00022679"/>
    </source>
</evidence>
<protein>
    <recommendedName>
        <fullName evidence="2">non-specific serine/threonine protein kinase</fullName>
        <ecNumber evidence="2">2.7.11.1</ecNumber>
    </recommendedName>
</protein>
<dbReference type="PROSITE" id="PS00108">
    <property type="entry name" value="PROTEIN_KINASE_ST"/>
    <property type="match status" value="1"/>
</dbReference>
<feature type="domain" description="EF-hand" evidence="19">
    <location>
        <begin position="479"/>
        <end position="514"/>
    </location>
</feature>
<evidence type="ECO:0000256" key="13">
    <source>
        <dbReference type="ARBA" id="ARBA00023288"/>
    </source>
</evidence>
<dbReference type="PROSITE" id="PS50222">
    <property type="entry name" value="EF_HAND_2"/>
    <property type="match status" value="4"/>
</dbReference>
<name>A0A0K9PW60_ZOSMR</name>
<comment type="catalytic activity">
    <reaction evidence="16">
        <text>L-seryl-[protein] + ATP = O-phospho-L-seryl-[protein] + ADP + H(+)</text>
        <dbReference type="Rhea" id="RHEA:17989"/>
        <dbReference type="Rhea" id="RHEA-COMP:9863"/>
        <dbReference type="Rhea" id="RHEA-COMP:11604"/>
        <dbReference type="ChEBI" id="CHEBI:15378"/>
        <dbReference type="ChEBI" id="CHEBI:29999"/>
        <dbReference type="ChEBI" id="CHEBI:30616"/>
        <dbReference type="ChEBI" id="CHEBI:83421"/>
        <dbReference type="ChEBI" id="CHEBI:456216"/>
        <dbReference type="EC" id="2.7.11.1"/>
    </reaction>
</comment>
<feature type="domain" description="Protein kinase" evidence="18">
    <location>
        <begin position="69"/>
        <end position="327"/>
    </location>
</feature>
<keyword evidence="21" id="KW-1185">Reference proteome</keyword>
<dbReference type="PROSITE" id="PS50011">
    <property type="entry name" value="PROTEIN_KINASE_DOM"/>
    <property type="match status" value="1"/>
</dbReference>
<dbReference type="GO" id="GO:0005737">
    <property type="term" value="C:cytoplasm"/>
    <property type="evidence" value="ECO:0000318"/>
    <property type="project" value="GO_Central"/>
</dbReference>
<accession>A0A0K9PW60</accession>
<evidence type="ECO:0000256" key="6">
    <source>
        <dbReference type="ARBA" id="ARBA00022723"/>
    </source>
</evidence>
<feature type="domain" description="EF-hand" evidence="19">
    <location>
        <begin position="370"/>
        <end position="405"/>
    </location>
</feature>
<reference evidence="21" key="1">
    <citation type="journal article" date="2016" name="Nature">
        <title>The genome of the seagrass Zostera marina reveals angiosperm adaptation to the sea.</title>
        <authorList>
            <person name="Olsen J.L."/>
            <person name="Rouze P."/>
            <person name="Verhelst B."/>
            <person name="Lin Y.-C."/>
            <person name="Bayer T."/>
            <person name="Collen J."/>
            <person name="Dattolo E."/>
            <person name="De Paoli E."/>
            <person name="Dittami S."/>
            <person name="Maumus F."/>
            <person name="Michel G."/>
            <person name="Kersting A."/>
            <person name="Lauritano C."/>
            <person name="Lohaus R."/>
            <person name="Toepel M."/>
            <person name="Tonon T."/>
            <person name="Vanneste K."/>
            <person name="Amirebrahimi M."/>
            <person name="Brakel J."/>
            <person name="Bostroem C."/>
            <person name="Chovatia M."/>
            <person name="Grimwood J."/>
            <person name="Jenkins J.W."/>
            <person name="Jueterbock A."/>
            <person name="Mraz A."/>
            <person name="Stam W.T."/>
            <person name="Tice H."/>
            <person name="Bornberg-Bauer E."/>
            <person name="Green P.J."/>
            <person name="Pearson G.A."/>
            <person name="Procaccini G."/>
            <person name="Duarte C.M."/>
            <person name="Schmutz J."/>
            <person name="Reusch T.B.H."/>
            <person name="Van de Peer Y."/>
        </authorList>
    </citation>
    <scope>NUCLEOTIDE SEQUENCE [LARGE SCALE GENOMIC DNA]</scope>
    <source>
        <strain evidence="21">cv. Finnish</strain>
    </source>
</reference>
<dbReference type="InterPro" id="IPR011992">
    <property type="entry name" value="EF-hand-dom_pair"/>
</dbReference>
<dbReference type="Pfam" id="PF00069">
    <property type="entry name" value="Pkinase"/>
    <property type="match status" value="1"/>
</dbReference>
<dbReference type="SMR" id="A0A0K9PW60"/>
<dbReference type="GO" id="GO:0004683">
    <property type="term" value="F:calcium/calmodulin-dependent protein kinase activity"/>
    <property type="evidence" value="ECO:0000318"/>
    <property type="project" value="GO_Central"/>
</dbReference>
<evidence type="ECO:0000256" key="12">
    <source>
        <dbReference type="ARBA" id="ARBA00023136"/>
    </source>
</evidence>
<dbReference type="GO" id="GO:0009931">
    <property type="term" value="F:calcium-dependent protein serine/threonine kinase activity"/>
    <property type="evidence" value="ECO:0000318"/>
    <property type="project" value="GO_Central"/>
</dbReference>
<dbReference type="GO" id="GO:0005886">
    <property type="term" value="C:plasma membrane"/>
    <property type="evidence" value="ECO:0000318"/>
    <property type="project" value="GO_Central"/>
</dbReference>
<feature type="binding site" evidence="17">
    <location>
        <position position="98"/>
    </location>
    <ligand>
        <name>ATP</name>
        <dbReference type="ChEBI" id="CHEBI:30616"/>
    </ligand>
</feature>
<dbReference type="GO" id="GO:0005509">
    <property type="term" value="F:calcium ion binding"/>
    <property type="evidence" value="ECO:0007669"/>
    <property type="project" value="InterPro"/>
</dbReference>
<dbReference type="SUPFAM" id="SSF56112">
    <property type="entry name" value="Protein kinase-like (PK-like)"/>
    <property type="match status" value="1"/>
</dbReference>
<dbReference type="GO" id="GO:0005524">
    <property type="term" value="F:ATP binding"/>
    <property type="evidence" value="ECO:0007669"/>
    <property type="project" value="UniProtKB-UniRule"/>
</dbReference>
<dbReference type="GO" id="GO:0035556">
    <property type="term" value="P:intracellular signal transduction"/>
    <property type="evidence" value="ECO:0000318"/>
    <property type="project" value="GO_Central"/>
</dbReference>
<dbReference type="SMART" id="SM00054">
    <property type="entry name" value="EFh"/>
    <property type="match status" value="4"/>
</dbReference>
<evidence type="ECO:0000256" key="15">
    <source>
        <dbReference type="ARBA" id="ARBA00047899"/>
    </source>
</evidence>
<comment type="caution">
    <text evidence="20">The sequence shown here is derived from an EMBL/GenBank/DDBJ whole genome shotgun (WGS) entry which is preliminary data.</text>
</comment>
<dbReference type="SUPFAM" id="SSF47473">
    <property type="entry name" value="EF-hand"/>
    <property type="match status" value="1"/>
</dbReference>
<dbReference type="GO" id="GO:0005634">
    <property type="term" value="C:nucleus"/>
    <property type="evidence" value="ECO:0000318"/>
    <property type="project" value="GO_Central"/>
</dbReference>
<keyword evidence="12" id="KW-0472">Membrane</keyword>
<keyword evidence="9 20" id="KW-0418">Kinase</keyword>
<evidence type="ECO:0000256" key="8">
    <source>
        <dbReference type="ARBA" id="ARBA00022741"/>
    </source>
</evidence>
<feature type="domain" description="EF-hand" evidence="19">
    <location>
        <begin position="443"/>
        <end position="478"/>
    </location>
</feature>
<evidence type="ECO:0000256" key="17">
    <source>
        <dbReference type="PROSITE-ProRule" id="PRU10141"/>
    </source>
</evidence>
<dbReference type="FunFam" id="3.30.200.20:FF:000004">
    <property type="entry name" value="Calcium-dependent protein kinase 1"/>
    <property type="match status" value="1"/>
</dbReference>
<keyword evidence="8 17" id="KW-0547">Nucleotide-binding</keyword>
<keyword evidence="7" id="KW-0677">Repeat</keyword>
<dbReference type="InterPro" id="IPR000719">
    <property type="entry name" value="Prot_kinase_dom"/>
</dbReference>
<dbReference type="EMBL" id="LFYR01000589">
    <property type="protein sequence ID" value="KMZ73221.1"/>
    <property type="molecule type" value="Genomic_DNA"/>
</dbReference>
<dbReference type="InterPro" id="IPR017441">
    <property type="entry name" value="Protein_kinase_ATP_BS"/>
</dbReference>
<dbReference type="Proteomes" id="UP000036987">
    <property type="component" value="Unassembled WGS sequence"/>
</dbReference>
<keyword evidence="10" id="KW-0106">Calcium</keyword>
<dbReference type="Gene3D" id="1.10.238.10">
    <property type="entry name" value="EF-hand"/>
    <property type="match status" value="1"/>
</dbReference>
<dbReference type="InterPro" id="IPR011009">
    <property type="entry name" value="Kinase-like_dom_sf"/>
</dbReference>
<keyword evidence="4" id="KW-0808">Transferase</keyword>
<evidence type="ECO:0000256" key="5">
    <source>
        <dbReference type="ARBA" id="ARBA00022707"/>
    </source>
</evidence>
<evidence type="ECO:0000256" key="1">
    <source>
        <dbReference type="ARBA" id="ARBA00004635"/>
    </source>
</evidence>
<dbReference type="InterPro" id="IPR002048">
    <property type="entry name" value="EF_hand_dom"/>
</dbReference>
<dbReference type="InterPro" id="IPR018247">
    <property type="entry name" value="EF_Hand_1_Ca_BS"/>
</dbReference>
<comment type="similarity">
    <text evidence="14">Belongs to the protein kinase superfamily. Ser/Thr protein kinase family. CDPK subfamily.</text>
</comment>
<dbReference type="FunFam" id="1.10.510.10:FF:000067">
    <property type="entry name" value="calcium-dependent protein kinase 13"/>
    <property type="match status" value="1"/>
</dbReference>
<evidence type="ECO:0000256" key="11">
    <source>
        <dbReference type="ARBA" id="ARBA00022840"/>
    </source>
</evidence>
<comment type="subcellular location">
    <subcellularLocation>
        <location evidence="1">Membrane</location>
        <topology evidence="1">Lipid-anchor</topology>
    </subcellularLocation>
</comment>
<dbReference type="Pfam" id="PF13499">
    <property type="entry name" value="EF-hand_7"/>
    <property type="match status" value="2"/>
</dbReference>
<proteinExistence type="inferred from homology"/>
<dbReference type="PROSITE" id="PS00018">
    <property type="entry name" value="EF_HAND_1"/>
    <property type="match status" value="4"/>
</dbReference>
<gene>
    <name evidence="20" type="ORF">ZOSMA_150G00220</name>
</gene>
<feature type="domain" description="EF-hand" evidence="19">
    <location>
        <begin position="406"/>
        <end position="441"/>
    </location>
</feature>
<keyword evidence="5" id="KW-0519">Myristate</keyword>
<sequence length="540" mass="61688">MGNCCKAVSYPDIYSKYKTKNIWSNSSDDIMMKSRSPAASSLTLNQQSRNKFIVLDHRIFSSKSIHDEYLLGAELGRGEFGVTRTCTNLSTSETLACKSISKRKLKTKIDIADVRREVEIMHRLPVHPNIVRFREAYEDEEAVHLVMEICAGGELFDRIVTRGHYTEREAAVVFKTVIEVVEICHECGVMHRDLKPENFLFESTDEASKLKTIDFGLSVFFKPGQRFHEVVGSPYYMAPEVLKRNYGPEIDIWSAGVILYILLCGVPPFWAETDEGIARAILRSVVDFEKEPWPKVSQNAKDLVRSMLDPNPWSRMTARQVLDHRWLQNIDKAPDISLGEGVRDRLKQFLAMNKFKKQALRVVAENLPIEEVAEIKEMFDIMDTDKNGNLTLEELKEGFQFIGSPVIEPDVQMLLEAADIDGNGTLDREEFVTVSVHLKKINSEEHLLSKAFKHFDKNDSGYIEIEELREALTETESHLSEQIIQEIILDVDKDKDGRISYEEFTLMMNSGMNWRNGSRQFSRAKMNSVSHKLFKTGSSG</sequence>
<evidence type="ECO:0000256" key="16">
    <source>
        <dbReference type="ARBA" id="ARBA00048679"/>
    </source>
</evidence>
<dbReference type="EC" id="2.7.11.1" evidence="2"/>
<evidence type="ECO:0000256" key="3">
    <source>
        <dbReference type="ARBA" id="ARBA00022527"/>
    </source>
</evidence>
<evidence type="ECO:0000259" key="19">
    <source>
        <dbReference type="PROSITE" id="PS50222"/>
    </source>
</evidence>
<evidence type="ECO:0000313" key="20">
    <source>
        <dbReference type="EMBL" id="KMZ73221.1"/>
    </source>
</evidence>
<evidence type="ECO:0000256" key="9">
    <source>
        <dbReference type="ARBA" id="ARBA00022777"/>
    </source>
</evidence>
<keyword evidence="13" id="KW-0449">Lipoprotein</keyword>
<dbReference type="OMA" id="DESEVMN"/>
<evidence type="ECO:0000256" key="14">
    <source>
        <dbReference type="ARBA" id="ARBA00024334"/>
    </source>
</evidence>
<dbReference type="Gene3D" id="1.10.510.10">
    <property type="entry name" value="Transferase(Phosphotransferase) domain 1"/>
    <property type="match status" value="1"/>
</dbReference>
<dbReference type="OrthoDB" id="40902at2759"/>
<dbReference type="FunFam" id="1.10.238.10:FF:000050">
    <property type="entry name" value="Calcium-dependent protein kinase 7"/>
    <property type="match status" value="1"/>
</dbReference>
<keyword evidence="3" id="KW-0723">Serine/threonine-protein kinase</keyword>
<dbReference type="CDD" id="cd05117">
    <property type="entry name" value="STKc_CAMK"/>
    <property type="match status" value="1"/>
</dbReference>
<dbReference type="InterPro" id="IPR050205">
    <property type="entry name" value="CDPK_Ser/Thr_kinases"/>
</dbReference>
<comment type="catalytic activity">
    <reaction evidence="15">
        <text>L-threonyl-[protein] + ATP = O-phospho-L-threonyl-[protein] + ADP + H(+)</text>
        <dbReference type="Rhea" id="RHEA:46608"/>
        <dbReference type="Rhea" id="RHEA-COMP:11060"/>
        <dbReference type="Rhea" id="RHEA-COMP:11605"/>
        <dbReference type="ChEBI" id="CHEBI:15378"/>
        <dbReference type="ChEBI" id="CHEBI:30013"/>
        <dbReference type="ChEBI" id="CHEBI:30616"/>
        <dbReference type="ChEBI" id="CHEBI:61977"/>
        <dbReference type="ChEBI" id="CHEBI:456216"/>
        <dbReference type="EC" id="2.7.11.1"/>
    </reaction>
</comment>
<evidence type="ECO:0000256" key="2">
    <source>
        <dbReference type="ARBA" id="ARBA00012513"/>
    </source>
</evidence>
<evidence type="ECO:0000313" key="21">
    <source>
        <dbReference type="Proteomes" id="UP000036987"/>
    </source>
</evidence>
<dbReference type="AlphaFoldDB" id="A0A0K9PW60"/>
<dbReference type="GO" id="GO:0005516">
    <property type="term" value="F:calmodulin binding"/>
    <property type="evidence" value="ECO:0000318"/>
    <property type="project" value="GO_Central"/>
</dbReference>
<organism evidence="20 21">
    <name type="scientific">Zostera marina</name>
    <name type="common">Eelgrass</name>
    <dbReference type="NCBI Taxonomy" id="29655"/>
    <lineage>
        <taxon>Eukaryota</taxon>
        <taxon>Viridiplantae</taxon>
        <taxon>Streptophyta</taxon>
        <taxon>Embryophyta</taxon>
        <taxon>Tracheophyta</taxon>
        <taxon>Spermatophyta</taxon>
        <taxon>Magnoliopsida</taxon>
        <taxon>Liliopsida</taxon>
        <taxon>Zosteraceae</taxon>
        <taxon>Zostera</taxon>
    </lineage>
</organism>
<evidence type="ECO:0000256" key="10">
    <source>
        <dbReference type="ARBA" id="ARBA00022837"/>
    </source>
</evidence>
<dbReference type="InterPro" id="IPR008271">
    <property type="entry name" value="Ser/Thr_kinase_AS"/>
</dbReference>